<sequence>MSHIEAAKSERIPNHLHPLFKDVDAIGTNALDELYTLLCLAIDTGSKSVVVAAPTGAGKTCAIQRLTAELGTAYPNVPVILYNTLNFQATSVRGFFIHFLESLGHAVLSGETGRLRSRVVNFIIDLARQGGTSIVILMVDEAQMMSADDVGFLKDVFNELQIARVRLLTFMFGEMPQFPHRVETWSDSVRARFVGHKTVLRGIRNVKDVERVLHEIDVATFSVGSDQTWTSTLFPAACAAGFRLASQAENFFACVTRETRGNASEIPTRATFNAIRAFVGMHGKKDAAGLTFTQTDWETAVRWAGVAEAVAVFDKNSAHDWTLRI</sequence>
<keyword evidence="3" id="KW-1185">Reference proteome</keyword>
<dbReference type="Gene3D" id="3.40.50.300">
    <property type="entry name" value="P-loop containing nucleotide triphosphate hydrolases"/>
    <property type="match status" value="1"/>
</dbReference>
<dbReference type="SUPFAM" id="SSF52540">
    <property type="entry name" value="P-loop containing nucleoside triphosphate hydrolases"/>
    <property type="match status" value="1"/>
</dbReference>
<organism evidence="2 3">
    <name type="scientific">Paraburkholderia sabiae</name>
    <dbReference type="NCBI Taxonomy" id="273251"/>
    <lineage>
        <taxon>Bacteria</taxon>
        <taxon>Pseudomonadati</taxon>
        <taxon>Pseudomonadota</taxon>
        <taxon>Betaproteobacteria</taxon>
        <taxon>Burkholderiales</taxon>
        <taxon>Burkholderiaceae</taxon>
        <taxon>Paraburkholderia</taxon>
    </lineage>
</organism>
<protein>
    <submittedName>
        <fullName evidence="2">ATP-binding protein</fullName>
    </submittedName>
</protein>
<accession>A0ABU9QMM7</accession>
<dbReference type="Proteomes" id="UP001494588">
    <property type="component" value="Unassembled WGS sequence"/>
</dbReference>
<keyword evidence="2" id="KW-0067">ATP-binding</keyword>
<feature type="domain" description="ORC1/DEAH AAA+ ATPase" evidence="1">
    <location>
        <begin position="45"/>
        <end position="163"/>
    </location>
</feature>
<dbReference type="RefSeq" id="WP_201647947.1">
    <property type="nucleotide sequence ID" value="NZ_CAJHCS010000001.1"/>
</dbReference>
<evidence type="ECO:0000313" key="2">
    <source>
        <dbReference type="EMBL" id="MEM5290676.1"/>
    </source>
</evidence>
<gene>
    <name evidence="2" type="ORF">V4C55_33655</name>
</gene>
<keyword evidence="2" id="KW-0547">Nucleotide-binding</keyword>
<proteinExistence type="predicted"/>
<reference evidence="2 3" key="1">
    <citation type="submission" date="2024-01" db="EMBL/GenBank/DDBJ databases">
        <title>The diversity of rhizobia nodulating Mimosa spp. in eleven states of Brazil covering several biomes is determined by host plant, location, and edaphic factors.</title>
        <authorList>
            <person name="Rouws L."/>
            <person name="Barauna A."/>
            <person name="Beukes C."/>
            <person name="De Faria S.M."/>
            <person name="Gross E."/>
            <person name="Dos Reis Junior F.B."/>
            <person name="Simon M."/>
            <person name="Maluk M."/>
            <person name="Odee D.W."/>
            <person name="Kenicer G."/>
            <person name="Young J.P.W."/>
            <person name="Reis V.M."/>
            <person name="Zilli J."/>
            <person name="James E.K."/>
        </authorList>
    </citation>
    <scope>NUCLEOTIDE SEQUENCE [LARGE SCALE GENOMIC DNA]</scope>
    <source>
        <strain evidence="2 3">JPY77</strain>
    </source>
</reference>
<comment type="caution">
    <text evidence="2">The sequence shown here is derived from an EMBL/GenBank/DDBJ whole genome shotgun (WGS) entry which is preliminary data.</text>
</comment>
<dbReference type="GO" id="GO:0005524">
    <property type="term" value="F:ATP binding"/>
    <property type="evidence" value="ECO:0007669"/>
    <property type="project" value="UniProtKB-KW"/>
</dbReference>
<dbReference type="EMBL" id="JAZHGC010000039">
    <property type="protein sequence ID" value="MEM5290676.1"/>
    <property type="molecule type" value="Genomic_DNA"/>
</dbReference>
<name>A0ABU9QMM7_9BURK</name>
<dbReference type="InterPro" id="IPR027417">
    <property type="entry name" value="P-loop_NTPase"/>
</dbReference>
<dbReference type="Pfam" id="PF13401">
    <property type="entry name" value="AAA_22"/>
    <property type="match status" value="1"/>
</dbReference>
<dbReference type="InterPro" id="IPR049945">
    <property type="entry name" value="AAA_22"/>
</dbReference>
<evidence type="ECO:0000313" key="3">
    <source>
        <dbReference type="Proteomes" id="UP001494588"/>
    </source>
</evidence>
<evidence type="ECO:0000259" key="1">
    <source>
        <dbReference type="Pfam" id="PF13401"/>
    </source>
</evidence>